<feature type="compositionally biased region" description="Low complexity" evidence="1">
    <location>
        <begin position="88"/>
        <end position="103"/>
    </location>
</feature>
<keyword evidence="3" id="KW-1185">Reference proteome</keyword>
<evidence type="ECO:0000313" key="2">
    <source>
        <dbReference type="EMBL" id="OCH87339.1"/>
    </source>
</evidence>
<proteinExistence type="predicted"/>
<dbReference type="AlphaFoldDB" id="A0A8E2DIZ0"/>
<accession>A0A8E2DIZ0</accession>
<evidence type="ECO:0000256" key="1">
    <source>
        <dbReference type="SAM" id="MobiDB-lite"/>
    </source>
</evidence>
<reference evidence="2 3" key="1">
    <citation type="submission" date="2016-07" db="EMBL/GenBank/DDBJ databases">
        <title>Draft genome of the white-rot fungus Obba rivulosa 3A-2.</title>
        <authorList>
            <consortium name="DOE Joint Genome Institute"/>
            <person name="Miettinen O."/>
            <person name="Riley R."/>
            <person name="Acob R."/>
            <person name="Barry K."/>
            <person name="Cullen D."/>
            <person name="De Vries R."/>
            <person name="Hainaut M."/>
            <person name="Hatakka A."/>
            <person name="Henrissat B."/>
            <person name="Hilden K."/>
            <person name="Kuo R."/>
            <person name="Labutti K."/>
            <person name="Lipzen A."/>
            <person name="Makela M.R."/>
            <person name="Sandor L."/>
            <person name="Spatafora J.W."/>
            <person name="Grigoriev I.V."/>
            <person name="Hibbett D.S."/>
        </authorList>
    </citation>
    <scope>NUCLEOTIDE SEQUENCE [LARGE SCALE GENOMIC DNA]</scope>
    <source>
        <strain evidence="2 3">3A-2</strain>
    </source>
</reference>
<feature type="compositionally biased region" description="Polar residues" evidence="1">
    <location>
        <begin position="1"/>
        <end position="36"/>
    </location>
</feature>
<evidence type="ECO:0000313" key="3">
    <source>
        <dbReference type="Proteomes" id="UP000250043"/>
    </source>
</evidence>
<dbReference type="Proteomes" id="UP000250043">
    <property type="component" value="Unassembled WGS sequence"/>
</dbReference>
<gene>
    <name evidence="2" type="ORF">OBBRIDRAFT_796317</name>
</gene>
<dbReference type="EMBL" id="KV722489">
    <property type="protein sequence ID" value="OCH87339.1"/>
    <property type="molecule type" value="Genomic_DNA"/>
</dbReference>
<name>A0A8E2DIZ0_9APHY</name>
<sequence length="109" mass="11069">MSKPSESTVSLTSQLASTASDSTTNLLPKQGNQGSSIVKPATATYPVPANHPPKNYEAAFGALSSSFGFGAGAPVKPKQKKENKAKGTASSAARSSSASTNTTQPLTKK</sequence>
<organism evidence="2 3">
    <name type="scientific">Obba rivulosa</name>
    <dbReference type="NCBI Taxonomy" id="1052685"/>
    <lineage>
        <taxon>Eukaryota</taxon>
        <taxon>Fungi</taxon>
        <taxon>Dikarya</taxon>
        <taxon>Basidiomycota</taxon>
        <taxon>Agaricomycotina</taxon>
        <taxon>Agaricomycetes</taxon>
        <taxon>Polyporales</taxon>
        <taxon>Gelatoporiaceae</taxon>
        <taxon>Obba</taxon>
    </lineage>
</organism>
<feature type="region of interest" description="Disordered" evidence="1">
    <location>
        <begin position="69"/>
        <end position="109"/>
    </location>
</feature>
<feature type="region of interest" description="Disordered" evidence="1">
    <location>
        <begin position="1"/>
        <end position="52"/>
    </location>
</feature>
<protein>
    <submittedName>
        <fullName evidence="2">Uncharacterized protein</fullName>
    </submittedName>
</protein>